<gene>
    <name evidence="2" type="ORF">ENR23_02345</name>
</gene>
<feature type="signal peptide" evidence="1">
    <location>
        <begin position="1"/>
        <end position="24"/>
    </location>
</feature>
<accession>A0A832MKV8</accession>
<comment type="caution">
    <text evidence="2">The sequence shown here is derived from an EMBL/GenBank/DDBJ whole genome shotgun (WGS) entry which is preliminary data.</text>
</comment>
<reference evidence="2" key="1">
    <citation type="journal article" date="2020" name="mSystems">
        <title>Genome- and Community-Level Interaction Insights into Carbon Utilization and Element Cycling Functions of Hydrothermarchaeota in Hydrothermal Sediment.</title>
        <authorList>
            <person name="Zhou Z."/>
            <person name="Liu Y."/>
            <person name="Xu W."/>
            <person name="Pan J."/>
            <person name="Luo Z.H."/>
            <person name="Li M."/>
        </authorList>
    </citation>
    <scope>NUCLEOTIDE SEQUENCE [LARGE SCALE GENOMIC DNA]</scope>
    <source>
        <strain evidence="2">SpSt-381</strain>
    </source>
</reference>
<sequence>MKRTGYLLAACVALAVVIASPAGAGDGRTCPGATPTPIGVVLNPRVFNDCPFSTLTSSNHYPFLVEFHDQNLSCAGFANLHTWSFTTDGVHPAEFENCSHYRFRAEMVLSGSGEGEGGLRISPWWSPNADGLFNVRTTDGEVAVFGGRLPFFTFSNPATPPPFGGGFSLRYVKGTPITLDMTYDPRALDATFPATVRYQVFYQGQLYDSGKIPFDMGNPAEDPPHGLYGALYPHYVGGHVKAFAPGVGELKDFKATWSNICYQGPSATPAKLTSWSKLKAMYR</sequence>
<organism evidence="2">
    <name type="scientific">Eiseniibacteriota bacterium</name>
    <dbReference type="NCBI Taxonomy" id="2212470"/>
    <lineage>
        <taxon>Bacteria</taxon>
        <taxon>Candidatus Eiseniibacteriota</taxon>
    </lineage>
</organism>
<dbReference type="EMBL" id="DSQF01000003">
    <property type="protein sequence ID" value="HGZ42261.1"/>
    <property type="molecule type" value="Genomic_DNA"/>
</dbReference>
<name>A0A832MKV8_UNCEI</name>
<proteinExistence type="predicted"/>
<evidence type="ECO:0000313" key="2">
    <source>
        <dbReference type="EMBL" id="HGZ42261.1"/>
    </source>
</evidence>
<dbReference type="AlphaFoldDB" id="A0A832MKV8"/>
<evidence type="ECO:0000256" key="1">
    <source>
        <dbReference type="SAM" id="SignalP"/>
    </source>
</evidence>
<keyword evidence="1" id="KW-0732">Signal</keyword>
<protein>
    <submittedName>
        <fullName evidence="2">Uncharacterized protein</fullName>
    </submittedName>
</protein>
<feature type="chain" id="PRO_5032457732" evidence="1">
    <location>
        <begin position="25"/>
        <end position="283"/>
    </location>
</feature>